<name>A0A7K1THB7_9BACT</name>
<evidence type="ECO:0000313" key="2">
    <source>
        <dbReference type="Proteomes" id="UP000441336"/>
    </source>
</evidence>
<evidence type="ECO:0000313" key="1">
    <source>
        <dbReference type="EMBL" id="MVN77830.1"/>
    </source>
</evidence>
<reference evidence="1 2" key="1">
    <citation type="submission" date="2019-12" db="EMBL/GenBank/DDBJ databases">
        <title>Hymenobacter sp. HMF4947 Genome sequencing and assembly.</title>
        <authorList>
            <person name="Kang H."/>
            <person name="Cha I."/>
            <person name="Kim H."/>
            <person name="Joh K."/>
        </authorList>
    </citation>
    <scope>NUCLEOTIDE SEQUENCE [LARGE SCALE GENOMIC DNA]</scope>
    <source>
        <strain evidence="1 2">HMF4947</strain>
    </source>
</reference>
<dbReference type="EMBL" id="WQKZ01000003">
    <property type="protein sequence ID" value="MVN77830.1"/>
    <property type="molecule type" value="Genomic_DNA"/>
</dbReference>
<dbReference type="RefSeq" id="WP_157567224.1">
    <property type="nucleotide sequence ID" value="NZ_WQKZ01000003.1"/>
</dbReference>
<sequence length="66" mass="7502">MLTYYYAIVEGYQYVLVAYGKGPALPATSAESQLIDQFNRGRLTLDQITECLEFPALPSYPPRQRL</sequence>
<comment type="caution">
    <text evidence="1">The sequence shown here is derived from an EMBL/GenBank/DDBJ whole genome shotgun (WGS) entry which is preliminary data.</text>
</comment>
<protein>
    <submittedName>
        <fullName evidence="1">Uncharacterized protein</fullName>
    </submittedName>
</protein>
<proteinExistence type="predicted"/>
<dbReference type="Proteomes" id="UP000441336">
    <property type="component" value="Unassembled WGS sequence"/>
</dbReference>
<organism evidence="1 2">
    <name type="scientific">Hymenobacter ginkgonis</name>
    <dbReference type="NCBI Taxonomy" id="2682976"/>
    <lineage>
        <taxon>Bacteria</taxon>
        <taxon>Pseudomonadati</taxon>
        <taxon>Bacteroidota</taxon>
        <taxon>Cytophagia</taxon>
        <taxon>Cytophagales</taxon>
        <taxon>Hymenobacteraceae</taxon>
        <taxon>Hymenobacter</taxon>
    </lineage>
</organism>
<accession>A0A7K1THB7</accession>
<gene>
    <name evidence="1" type="ORF">GO988_15975</name>
</gene>
<dbReference type="AlphaFoldDB" id="A0A7K1THB7"/>
<keyword evidence="2" id="KW-1185">Reference proteome</keyword>